<keyword evidence="1" id="KW-0175">Coiled coil</keyword>
<evidence type="ECO:0000313" key="4">
    <source>
        <dbReference type="EMBL" id="KAI0290388.1"/>
    </source>
</evidence>
<evidence type="ECO:0000313" key="5">
    <source>
        <dbReference type="EMBL" id="KAI0293373.1"/>
    </source>
</evidence>
<feature type="region of interest" description="Disordered" evidence="2">
    <location>
        <begin position="28"/>
        <end position="55"/>
    </location>
</feature>
<dbReference type="Proteomes" id="UP001203297">
    <property type="component" value="Unassembled WGS sequence"/>
</dbReference>
<accession>A0AAD4LU55</accession>
<feature type="coiled-coil region" evidence="1">
    <location>
        <begin position="204"/>
        <end position="253"/>
    </location>
</feature>
<keyword evidence="3" id="KW-0472">Membrane</keyword>
<sequence>MLSLIALGSRIPPVAIQRVHATRALATVGSRTTADPTRPVTNESGTLRPKTPGRDKNTTTFYVGSWLAAIGAIWYYYYYYHMMTDNLRIEREREREREGSWGNVTDIEGGRAKGRAQEALKSVDSKYQDVKNEAQLKVQSAREQVGQGIEGGKQRFAEGKDQVAQHAAEVHTNTEKRVDAAKSSWWSWLGWGKSQTQEAANDLKRRADDTFEAWNARFEEAKQKAAQKGEDIKQRADETEEDFRNRIAKAIERR</sequence>
<evidence type="ECO:0000256" key="2">
    <source>
        <dbReference type="SAM" id="MobiDB-lite"/>
    </source>
</evidence>
<dbReference type="SUPFAM" id="SSF58113">
    <property type="entry name" value="Apolipoprotein A-I"/>
    <property type="match status" value="1"/>
</dbReference>
<protein>
    <submittedName>
        <fullName evidence="4">Uncharacterized protein</fullName>
    </submittedName>
</protein>
<feature type="transmembrane region" description="Helical" evidence="3">
    <location>
        <begin position="59"/>
        <end position="78"/>
    </location>
</feature>
<keyword evidence="3" id="KW-0812">Transmembrane</keyword>
<keyword evidence="3" id="KW-1133">Transmembrane helix</keyword>
<name>A0AAD4LU55_9AGAM</name>
<organism evidence="4 6">
    <name type="scientific">Multifurca ochricompacta</name>
    <dbReference type="NCBI Taxonomy" id="376703"/>
    <lineage>
        <taxon>Eukaryota</taxon>
        <taxon>Fungi</taxon>
        <taxon>Dikarya</taxon>
        <taxon>Basidiomycota</taxon>
        <taxon>Agaricomycotina</taxon>
        <taxon>Agaricomycetes</taxon>
        <taxon>Russulales</taxon>
        <taxon>Russulaceae</taxon>
        <taxon>Multifurca</taxon>
    </lineage>
</organism>
<dbReference type="EMBL" id="WTXG01000097">
    <property type="protein sequence ID" value="KAI0293373.1"/>
    <property type="molecule type" value="Genomic_DNA"/>
</dbReference>
<proteinExistence type="predicted"/>
<keyword evidence="6" id="KW-1185">Reference proteome</keyword>
<evidence type="ECO:0000256" key="1">
    <source>
        <dbReference type="SAM" id="Coils"/>
    </source>
</evidence>
<evidence type="ECO:0000256" key="3">
    <source>
        <dbReference type="SAM" id="Phobius"/>
    </source>
</evidence>
<feature type="compositionally biased region" description="Polar residues" evidence="2">
    <location>
        <begin position="29"/>
        <end position="45"/>
    </location>
</feature>
<dbReference type="AlphaFoldDB" id="A0AAD4LU55"/>
<gene>
    <name evidence="5" type="ORF">B0F90DRAFT_1763175</name>
    <name evidence="4" type="ORF">B0F90DRAFT_1786744</name>
</gene>
<comment type="caution">
    <text evidence="4">The sequence shown here is derived from an EMBL/GenBank/DDBJ whole genome shotgun (WGS) entry which is preliminary data.</text>
</comment>
<reference evidence="4" key="1">
    <citation type="journal article" date="2022" name="New Phytol.">
        <title>Evolutionary transition to the ectomycorrhizal habit in the genomes of a hyperdiverse lineage of mushroom-forming fungi.</title>
        <authorList>
            <person name="Looney B."/>
            <person name="Miyauchi S."/>
            <person name="Morin E."/>
            <person name="Drula E."/>
            <person name="Courty P.E."/>
            <person name="Kohler A."/>
            <person name="Kuo A."/>
            <person name="LaButti K."/>
            <person name="Pangilinan J."/>
            <person name="Lipzen A."/>
            <person name="Riley R."/>
            <person name="Andreopoulos W."/>
            <person name="He G."/>
            <person name="Johnson J."/>
            <person name="Nolan M."/>
            <person name="Tritt A."/>
            <person name="Barry K.W."/>
            <person name="Grigoriev I.V."/>
            <person name="Nagy L.G."/>
            <person name="Hibbett D."/>
            <person name="Henrissat B."/>
            <person name="Matheny P.B."/>
            <person name="Labbe J."/>
            <person name="Martin F.M."/>
        </authorList>
    </citation>
    <scope>NUCLEOTIDE SEQUENCE</scope>
    <source>
        <strain evidence="4">BPL690</strain>
    </source>
</reference>
<dbReference type="EMBL" id="WTXG01000228">
    <property type="protein sequence ID" value="KAI0290388.1"/>
    <property type="molecule type" value="Genomic_DNA"/>
</dbReference>
<dbReference type="Gene3D" id="1.20.5.1230">
    <property type="entry name" value="Apolipoprotein A-I"/>
    <property type="match status" value="1"/>
</dbReference>
<evidence type="ECO:0000313" key="6">
    <source>
        <dbReference type="Proteomes" id="UP001203297"/>
    </source>
</evidence>